<dbReference type="InterPro" id="IPR017850">
    <property type="entry name" value="Alkaline_phosphatase_core_sf"/>
</dbReference>
<dbReference type="SUPFAM" id="SSF53649">
    <property type="entry name" value="Alkaline phosphatase-like"/>
    <property type="match status" value="1"/>
</dbReference>
<feature type="signal peptide" evidence="1">
    <location>
        <begin position="1"/>
        <end position="25"/>
    </location>
</feature>
<name>A0A9E2L882_9BACT</name>
<comment type="caution">
    <text evidence="2">The sequence shown here is derived from an EMBL/GenBank/DDBJ whole genome shotgun (WGS) entry which is preliminary data.</text>
</comment>
<dbReference type="InterPro" id="IPR002591">
    <property type="entry name" value="Phosphodiest/P_Trfase"/>
</dbReference>
<sequence>MHLKNYRLLTALLGAWILSNASAYAASDAPRLVVGITIDQLRSDYMQAFKSLYGERGFKRLMKDGYVCLNAEYPFGSPDRASAVACLFTGASPYENGIVANMWMDRKILRPVFCVDDEKYPALPKGTASSPKHLRTSTLVDELKMASGGAAQVYAISPFRDAAILAAGHAADGAFWINDETGQWVTSSYYGGYPAWASAYDRTHSLWEAVDNFKWTPSNDLVGNFNYLLGSAVANSFEHRFKGDQRISQFKTTGCVNEEVNKFAKVCMESTALGKDDVTDFLSVTYYAGNFEHKTSSDYPIELQDTYVRLDRQLGDLIDYVEKRVGAGQVLFVITSTGYADPERPELARYRIPTGVFSMKKAVALLNMYLMAMYGEGQYVEASYNAQIYLNKKLLENKQLNSAEVLQRCQDFIIQLEGVQDVYTSHRLNVGSWSPIISKIRNSYHPKCSGDIMIDVSSGWKLETENSNEPLWIREGFVSFPLFFLGYDIKSQIIKSPVSVDCVAPTLSQFMRIRAPNACSAYPLTDLK</sequence>
<feature type="chain" id="PRO_5039578161" evidence="1">
    <location>
        <begin position="26"/>
        <end position="528"/>
    </location>
</feature>
<dbReference type="GO" id="GO:0004035">
    <property type="term" value="F:alkaline phosphatase activity"/>
    <property type="evidence" value="ECO:0007669"/>
    <property type="project" value="InterPro"/>
</dbReference>
<protein>
    <submittedName>
        <fullName evidence="2">Alkaline phosphatase family protein</fullName>
    </submittedName>
</protein>
<organism evidence="2 3">
    <name type="scientific">Candidatus Paraprevotella stercoravium</name>
    <dbReference type="NCBI Taxonomy" id="2838725"/>
    <lineage>
        <taxon>Bacteria</taxon>
        <taxon>Pseudomonadati</taxon>
        <taxon>Bacteroidota</taxon>
        <taxon>Bacteroidia</taxon>
        <taxon>Bacteroidales</taxon>
        <taxon>Prevotellaceae</taxon>
        <taxon>Paraprevotella</taxon>
    </lineage>
</organism>
<gene>
    <name evidence="2" type="ORF">H9789_06895</name>
</gene>
<reference evidence="2" key="2">
    <citation type="submission" date="2021-04" db="EMBL/GenBank/DDBJ databases">
        <authorList>
            <person name="Gilroy R."/>
        </authorList>
    </citation>
    <scope>NUCLEOTIDE SEQUENCE</scope>
    <source>
        <strain evidence="2">G3-2149</strain>
    </source>
</reference>
<dbReference type="Proteomes" id="UP000823865">
    <property type="component" value="Unassembled WGS sequence"/>
</dbReference>
<dbReference type="Gene3D" id="3.30.1360.150">
    <property type="match status" value="1"/>
</dbReference>
<reference evidence="2" key="1">
    <citation type="journal article" date="2021" name="PeerJ">
        <title>Extensive microbial diversity within the chicken gut microbiome revealed by metagenomics and culture.</title>
        <authorList>
            <person name="Gilroy R."/>
            <person name="Ravi A."/>
            <person name="Getino M."/>
            <person name="Pursley I."/>
            <person name="Horton D.L."/>
            <person name="Alikhan N.F."/>
            <person name="Baker D."/>
            <person name="Gharbi K."/>
            <person name="Hall N."/>
            <person name="Watson M."/>
            <person name="Adriaenssens E.M."/>
            <person name="Foster-Nyarko E."/>
            <person name="Jarju S."/>
            <person name="Secka A."/>
            <person name="Antonio M."/>
            <person name="Oren A."/>
            <person name="Chaudhuri R.R."/>
            <person name="La Ragione R."/>
            <person name="Hildebrand F."/>
            <person name="Pallen M.J."/>
        </authorList>
    </citation>
    <scope>NUCLEOTIDE SEQUENCE</scope>
    <source>
        <strain evidence="2">G3-2149</strain>
    </source>
</reference>
<accession>A0A9E2L882</accession>
<evidence type="ECO:0000313" key="3">
    <source>
        <dbReference type="Proteomes" id="UP000823865"/>
    </source>
</evidence>
<evidence type="ECO:0000313" key="2">
    <source>
        <dbReference type="EMBL" id="MBU3853528.1"/>
    </source>
</evidence>
<keyword evidence="1" id="KW-0732">Signal</keyword>
<dbReference type="CDD" id="cd16016">
    <property type="entry name" value="AP-SPAP"/>
    <property type="match status" value="1"/>
</dbReference>
<dbReference type="InterPro" id="IPR026263">
    <property type="entry name" value="Alkaline_phosphatase_prok"/>
</dbReference>
<dbReference type="Gene3D" id="3.40.720.10">
    <property type="entry name" value="Alkaline Phosphatase, subunit A"/>
    <property type="match status" value="1"/>
</dbReference>
<dbReference type="AlphaFoldDB" id="A0A9E2L882"/>
<dbReference type="EMBL" id="JAHLFU010000146">
    <property type="protein sequence ID" value="MBU3853528.1"/>
    <property type="molecule type" value="Genomic_DNA"/>
</dbReference>
<proteinExistence type="predicted"/>
<dbReference type="PIRSF" id="PIRSF031924">
    <property type="entry name" value="Pi-irrepressible_AP"/>
    <property type="match status" value="1"/>
</dbReference>
<dbReference type="Pfam" id="PF01663">
    <property type="entry name" value="Phosphodiest"/>
    <property type="match status" value="1"/>
</dbReference>
<evidence type="ECO:0000256" key="1">
    <source>
        <dbReference type="SAM" id="SignalP"/>
    </source>
</evidence>